<protein>
    <submittedName>
        <fullName evidence="4">Sulfatase domain-containing protein</fullName>
    </submittedName>
</protein>
<dbReference type="Gene3D" id="3.40.720.10">
    <property type="entry name" value="Alkaline Phosphatase, subunit A"/>
    <property type="match status" value="1"/>
</dbReference>
<sequence length="690" mass="81096">MILICIIMFVLVQYLTSSTFGYGGIINYTAYIKPVYIKKRVHTKDINISSKSENSHCKIPKYDVWTKNIFKYINPVRKEIQCNVTYENKYYDLKDGVLSLKKNIGEETKCFYICEYPKNDRELISGKETKITNPVILDCDIFYFKCKNSTDHIIFDDFSFHIRAIPELKVEPFDFLNPNYSMPKNVKKYDVNMYVIDSLSHFHAIRTLENTRNYLINDLEGIEMNFLNIQAENSRPNAYGFLLNKQSLDIVDIFGAKSTLVRDYAPEDMCKVKLDRKTYIMDYYRELGYYTMNAEDFTFYGMFNYAYCVGLANNSYHHSFRPYQIMKGRKHYGDLIKGIEKKKCKTQGFQLLDYLEKFLNKKSDFPKISLVWQSTLLHDYMNNIFDKDDDLLNFYKRNEENLRNSFTILMGDHGYRMGKYASTDIGYYEHTNPYFIIILPVELRQNKELVENLKANANKHISHLDIYATLLDILTEGAKNNYTNLKPYDLSNVVREKIKGKSLLRPLPDVDRSCYEMYIPQQYCLCRLNYKYLPPTNVEIHNKLKEEFIRELNNKIIEGNLTDKCVEMSLDKGETFLVRKAQNSDGHSVYEVEAVTHPGKAMYRAMFNDKFKLVAGEITRLNTYKHQAEVCEKKKENKKFCYCRILLEKSKTTTSSSKSINKKMTTERKPLTTKTKTTIKRNQNKSITKT</sequence>
<reference evidence="4" key="1">
    <citation type="submission" date="2017-02" db="UniProtKB">
        <authorList>
            <consortium name="WormBaseParasite"/>
        </authorList>
    </citation>
    <scope>IDENTIFICATION</scope>
</reference>
<dbReference type="AlphaFoldDB" id="A0A0N4ZVT8"/>
<evidence type="ECO:0000313" key="4">
    <source>
        <dbReference type="WBParaSite" id="PTRK_0001272100.1"/>
    </source>
</evidence>
<name>A0A0N4ZVT8_PARTI</name>
<keyword evidence="3" id="KW-1185">Reference proteome</keyword>
<dbReference type="InterPro" id="IPR004245">
    <property type="entry name" value="DUF229"/>
</dbReference>
<evidence type="ECO:0000256" key="1">
    <source>
        <dbReference type="SAM" id="MobiDB-lite"/>
    </source>
</evidence>
<feature type="chain" id="PRO_5005892285" evidence="2">
    <location>
        <begin position="18"/>
        <end position="690"/>
    </location>
</feature>
<evidence type="ECO:0000313" key="3">
    <source>
        <dbReference type="Proteomes" id="UP000038045"/>
    </source>
</evidence>
<dbReference type="InterPro" id="IPR017850">
    <property type="entry name" value="Alkaline_phosphatase_core_sf"/>
</dbReference>
<dbReference type="Pfam" id="PF02995">
    <property type="entry name" value="DUF229"/>
    <property type="match status" value="1"/>
</dbReference>
<feature type="region of interest" description="Disordered" evidence="1">
    <location>
        <begin position="654"/>
        <end position="690"/>
    </location>
</feature>
<dbReference type="PANTHER" id="PTHR10974:SF75">
    <property type="entry name" value="SULFATASE DOMAIN-CONTAINING PROTEIN"/>
    <property type="match status" value="1"/>
</dbReference>
<dbReference type="Proteomes" id="UP000038045">
    <property type="component" value="Unplaced"/>
</dbReference>
<feature type="signal peptide" evidence="2">
    <location>
        <begin position="1"/>
        <end position="17"/>
    </location>
</feature>
<dbReference type="WBParaSite" id="PTRK_0001272100.1">
    <property type="protein sequence ID" value="PTRK_0001272100.1"/>
    <property type="gene ID" value="PTRK_0001272100"/>
</dbReference>
<dbReference type="SUPFAM" id="SSF53649">
    <property type="entry name" value="Alkaline phosphatase-like"/>
    <property type="match status" value="1"/>
</dbReference>
<keyword evidence="2" id="KW-0732">Signal</keyword>
<dbReference type="PANTHER" id="PTHR10974">
    <property type="entry name" value="FI08016P-RELATED"/>
    <property type="match status" value="1"/>
</dbReference>
<organism evidence="3 4">
    <name type="scientific">Parastrongyloides trichosuri</name>
    <name type="common">Possum-specific nematode worm</name>
    <dbReference type="NCBI Taxonomy" id="131310"/>
    <lineage>
        <taxon>Eukaryota</taxon>
        <taxon>Metazoa</taxon>
        <taxon>Ecdysozoa</taxon>
        <taxon>Nematoda</taxon>
        <taxon>Chromadorea</taxon>
        <taxon>Rhabditida</taxon>
        <taxon>Tylenchina</taxon>
        <taxon>Panagrolaimomorpha</taxon>
        <taxon>Strongyloidoidea</taxon>
        <taxon>Strongyloididae</taxon>
        <taxon>Parastrongyloides</taxon>
    </lineage>
</organism>
<dbReference type="GO" id="GO:0005615">
    <property type="term" value="C:extracellular space"/>
    <property type="evidence" value="ECO:0007669"/>
    <property type="project" value="TreeGrafter"/>
</dbReference>
<proteinExistence type="predicted"/>
<dbReference type="STRING" id="131310.A0A0N4ZVT8"/>
<accession>A0A0N4ZVT8</accession>
<feature type="compositionally biased region" description="Low complexity" evidence="1">
    <location>
        <begin position="654"/>
        <end position="663"/>
    </location>
</feature>
<evidence type="ECO:0000256" key="2">
    <source>
        <dbReference type="SAM" id="SignalP"/>
    </source>
</evidence>
<dbReference type="CDD" id="cd16021">
    <property type="entry name" value="ALP_like"/>
    <property type="match status" value="1"/>
</dbReference>